<proteinExistence type="predicted"/>
<gene>
    <name evidence="2" type="ORF">BKA16_002758</name>
</gene>
<organism evidence="2 3">
    <name type="scientific">Gordonia humi</name>
    <dbReference type="NCBI Taxonomy" id="686429"/>
    <lineage>
        <taxon>Bacteria</taxon>
        <taxon>Bacillati</taxon>
        <taxon>Actinomycetota</taxon>
        <taxon>Actinomycetes</taxon>
        <taxon>Mycobacteriales</taxon>
        <taxon>Gordoniaceae</taxon>
        <taxon>Gordonia</taxon>
    </lineage>
</organism>
<dbReference type="EMBL" id="JACIFP010000001">
    <property type="protein sequence ID" value="MBB4136206.1"/>
    <property type="molecule type" value="Genomic_DNA"/>
</dbReference>
<evidence type="ECO:0008006" key="4">
    <source>
        <dbReference type="Google" id="ProtNLM"/>
    </source>
</evidence>
<keyword evidence="1" id="KW-1133">Transmembrane helix</keyword>
<dbReference type="RefSeq" id="WP_183371170.1">
    <property type="nucleotide sequence ID" value="NZ_BAABHL010000013.1"/>
</dbReference>
<sequence length="147" mass="15374">MTATFALVLALTFIWLGMVTAISFIEAPLKFQGPGITIPLGLGIGRLVFRALNSVEAVGAVAVVVAVIVGDGWPGTAIVAVGVAVSALIVQIVTIRPILSRRTDKVLADPDKVPEQRSTAHLWYVGFEIVKVAALITLGTSLILSTT</sequence>
<comment type="caution">
    <text evidence="2">The sequence shown here is derived from an EMBL/GenBank/DDBJ whole genome shotgun (WGS) entry which is preliminary data.</text>
</comment>
<keyword evidence="3" id="KW-1185">Reference proteome</keyword>
<evidence type="ECO:0000313" key="2">
    <source>
        <dbReference type="EMBL" id="MBB4136206.1"/>
    </source>
</evidence>
<keyword evidence="1" id="KW-0472">Membrane</keyword>
<feature type="transmembrane region" description="Helical" evidence="1">
    <location>
        <begin position="120"/>
        <end position="144"/>
    </location>
</feature>
<protein>
    <recommendedName>
        <fullName evidence="4">DUF4149 domain-containing protein</fullName>
    </recommendedName>
</protein>
<evidence type="ECO:0000256" key="1">
    <source>
        <dbReference type="SAM" id="Phobius"/>
    </source>
</evidence>
<dbReference type="AlphaFoldDB" id="A0A840F2M8"/>
<evidence type="ECO:0000313" key="3">
    <source>
        <dbReference type="Proteomes" id="UP000551501"/>
    </source>
</evidence>
<feature type="transmembrane region" description="Helical" evidence="1">
    <location>
        <begin position="56"/>
        <end position="73"/>
    </location>
</feature>
<dbReference type="Proteomes" id="UP000551501">
    <property type="component" value="Unassembled WGS sequence"/>
</dbReference>
<keyword evidence="1" id="KW-0812">Transmembrane</keyword>
<name>A0A840F2M8_9ACTN</name>
<reference evidence="2 3" key="1">
    <citation type="submission" date="2020-08" db="EMBL/GenBank/DDBJ databases">
        <title>Sequencing the genomes of 1000 actinobacteria strains.</title>
        <authorList>
            <person name="Klenk H.-P."/>
        </authorList>
    </citation>
    <scope>NUCLEOTIDE SEQUENCE [LARGE SCALE GENOMIC DNA]</scope>
    <source>
        <strain evidence="2 3">DSM 45298</strain>
    </source>
</reference>
<feature type="transmembrane region" description="Helical" evidence="1">
    <location>
        <begin position="79"/>
        <end position="99"/>
    </location>
</feature>
<accession>A0A840F2M8</accession>